<proteinExistence type="predicted"/>
<evidence type="ECO:0000256" key="1">
    <source>
        <dbReference type="SAM" id="MobiDB-lite"/>
    </source>
</evidence>
<gene>
    <name evidence="2" type="ORF">MNBD_CHLOROFLEXI01-884</name>
</gene>
<name>A0A3B0V2H9_9ZZZZ</name>
<evidence type="ECO:0000313" key="2">
    <source>
        <dbReference type="EMBL" id="VAW32067.1"/>
    </source>
</evidence>
<feature type="compositionally biased region" description="Polar residues" evidence="1">
    <location>
        <begin position="26"/>
        <end position="46"/>
    </location>
</feature>
<dbReference type="EMBL" id="UOEU01000318">
    <property type="protein sequence ID" value="VAW32067.1"/>
    <property type="molecule type" value="Genomic_DNA"/>
</dbReference>
<dbReference type="AlphaFoldDB" id="A0A3B0V2H9"/>
<organism evidence="2">
    <name type="scientific">hydrothermal vent metagenome</name>
    <dbReference type="NCBI Taxonomy" id="652676"/>
    <lineage>
        <taxon>unclassified sequences</taxon>
        <taxon>metagenomes</taxon>
        <taxon>ecological metagenomes</taxon>
    </lineage>
</organism>
<feature type="region of interest" description="Disordered" evidence="1">
    <location>
        <begin position="26"/>
        <end position="49"/>
    </location>
</feature>
<sequence>MLMIQHTKVTVIVLLLLIIGCSKGTNPASQTPTPQPIIETSAQDQPAATDEPVAVVEAVTVDPIFNLEAGWTKIEPGGET</sequence>
<reference evidence="2" key="1">
    <citation type="submission" date="2018-06" db="EMBL/GenBank/DDBJ databases">
        <authorList>
            <person name="Zhirakovskaya E."/>
        </authorList>
    </citation>
    <scope>NUCLEOTIDE SEQUENCE</scope>
</reference>
<accession>A0A3B0V2H9</accession>
<protein>
    <submittedName>
        <fullName evidence="2">Uncharacterized protein</fullName>
    </submittedName>
</protein>